<protein>
    <submittedName>
        <fullName evidence="5">Uncharacterized protein</fullName>
    </submittedName>
</protein>
<comment type="caution">
    <text evidence="5">The sequence shown here is derived from an EMBL/GenBank/DDBJ whole genome shotgun (WGS) entry which is preliminary data.</text>
</comment>
<dbReference type="EMBL" id="BGPR01040706">
    <property type="protein sequence ID" value="GBO16890.1"/>
    <property type="molecule type" value="Genomic_DNA"/>
</dbReference>
<feature type="chain" id="PRO_5036129288" evidence="2">
    <location>
        <begin position="21"/>
        <end position="524"/>
    </location>
</feature>
<evidence type="ECO:0000313" key="5">
    <source>
        <dbReference type="EMBL" id="GBO16913.1"/>
    </source>
</evidence>
<feature type="region of interest" description="Disordered" evidence="1">
    <location>
        <begin position="438"/>
        <end position="498"/>
    </location>
</feature>
<gene>
    <name evidence="5" type="ORF">AVEN_178652_1</name>
    <name evidence="3" type="ORF">AVEN_183382_1</name>
    <name evidence="4" type="ORF">AVEN_189804_1</name>
</gene>
<feature type="region of interest" description="Disordered" evidence="1">
    <location>
        <begin position="295"/>
        <end position="334"/>
    </location>
</feature>
<evidence type="ECO:0000256" key="1">
    <source>
        <dbReference type="SAM" id="MobiDB-lite"/>
    </source>
</evidence>
<sequence length="524" mass="59059">MLYLILLLQHSSYVLQDCAATEVDIISTDAATVTSTFSPILRHLLKTGVLDSDVKVSKTVPEAEIHNKGLQNKDREINQREKDLGTNSTTHVLDVKQRDGKEGLASNNATTDLSKLVYSQLAIALKNRLHQMISKAFPKYSIKSNSFEVDSDIISESIEANAAYIPSSSDKKSEGTPRSDSNEKALTGRQFVFHPYLPYGKDVAPDEKISIGDVLPVKMVKFFKGMVEDAPWEQMFMKMVRMIVDQFVDKIIEKMFAHKDDDHDEWRSSDGGRAKSSWSLPRNVLTYVVRSRRSTEGKAKSEHAQDWVEKDLPSANRVSKEDRSKTKEPTEEESWLDSILDYLFPDDPKAADGSEEDRRKRRDADQPLEDSNNQISGIMRSFLARYLKFHSEQLSPESVNAIVKDSIRREISEIISQDNSNHENSKLSIGASASMSKNTASDTLLGPKLADSADAPAESSLRTKRSTADDADRDEEEERLWQANRRTRPSNRKSREDCSLRRACNAGRLLSRLPSVQDITMQLK</sequence>
<dbReference type="OrthoDB" id="6425753at2759"/>
<feature type="compositionally biased region" description="Basic and acidic residues" evidence="1">
    <location>
        <begin position="169"/>
        <end position="183"/>
    </location>
</feature>
<reference evidence="5 6" key="1">
    <citation type="journal article" date="2019" name="Sci. Rep.">
        <title>Orb-weaving spider Araneus ventricosus genome elucidates the spidroin gene catalogue.</title>
        <authorList>
            <person name="Kono N."/>
            <person name="Nakamura H."/>
            <person name="Ohtoshi R."/>
            <person name="Moran D.A.P."/>
            <person name="Shinohara A."/>
            <person name="Yoshida Y."/>
            <person name="Fujiwara M."/>
            <person name="Mori M."/>
            <person name="Tomita M."/>
            <person name="Arakawa K."/>
        </authorList>
    </citation>
    <scope>NUCLEOTIDE SEQUENCE [LARGE SCALE GENOMIC DNA]</scope>
</reference>
<feature type="compositionally biased region" description="Basic and acidic residues" evidence="1">
    <location>
        <begin position="346"/>
        <end position="365"/>
    </location>
</feature>
<proteinExistence type="predicted"/>
<evidence type="ECO:0000313" key="4">
    <source>
        <dbReference type="EMBL" id="GBO16908.1"/>
    </source>
</evidence>
<feature type="region of interest" description="Disordered" evidence="1">
    <location>
        <begin position="346"/>
        <end position="373"/>
    </location>
</feature>
<evidence type="ECO:0000313" key="6">
    <source>
        <dbReference type="Proteomes" id="UP000499080"/>
    </source>
</evidence>
<feature type="region of interest" description="Disordered" evidence="1">
    <location>
        <begin position="414"/>
        <end position="433"/>
    </location>
</feature>
<dbReference type="AlphaFoldDB" id="A0A4Y2UVQ2"/>
<feature type="compositionally biased region" description="Acidic residues" evidence="1">
    <location>
        <begin position="469"/>
        <end position="478"/>
    </location>
</feature>
<evidence type="ECO:0000313" key="3">
    <source>
        <dbReference type="EMBL" id="GBO16890.1"/>
    </source>
</evidence>
<feature type="signal peptide" evidence="2">
    <location>
        <begin position="1"/>
        <end position="20"/>
    </location>
</feature>
<dbReference type="EMBL" id="BGPR01040714">
    <property type="protein sequence ID" value="GBO16908.1"/>
    <property type="molecule type" value="Genomic_DNA"/>
</dbReference>
<dbReference type="EMBL" id="BGPR01040716">
    <property type="protein sequence ID" value="GBO16913.1"/>
    <property type="molecule type" value="Genomic_DNA"/>
</dbReference>
<organism evidence="5 6">
    <name type="scientific">Araneus ventricosus</name>
    <name type="common">Orbweaver spider</name>
    <name type="synonym">Epeira ventricosa</name>
    <dbReference type="NCBI Taxonomy" id="182803"/>
    <lineage>
        <taxon>Eukaryota</taxon>
        <taxon>Metazoa</taxon>
        <taxon>Ecdysozoa</taxon>
        <taxon>Arthropoda</taxon>
        <taxon>Chelicerata</taxon>
        <taxon>Arachnida</taxon>
        <taxon>Araneae</taxon>
        <taxon>Araneomorphae</taxon>
        <taxon>Entelegynae</taxon>
        <taxon>Araneoidea</taxon>
        <taxon>Araneidae</taxon>
        <taxon>Araneus</taxon>
    </lineage>
</organism>
<keyword evidence="2" id="KW-0732">Signal</keyword>
<evidence type="ECO:0000256" key="2">
    <source>
        <dbReference type="SAM" id="SignalP"/>
    </source>
</evidence>
<feature type="region of interest" description="Disordered" evidence="1">
    <location>
        <begin position="165"/>
        <end position="184"/>
    </location>
</feature>
<feature type="compositionally biased region" description="Basic and acidic residues" evidence="1">
    <location>
        <begin position="295"/>
        <end position="329"/>
    </location>
</feature>
<accession>A0A4Y2UVQ2</accession>
<dbReference type="Proteomes" id="UP000499080">
    <property type="component" value="Unassembled WGS sequence"/>
</dbReference>
<keyword evidence="6" id="KW-1185">Reference proteome</keyword>
<name>A0A4Y2UVQ2_ARAVE</name>